<dbReference type="Pfam" id="PF11887">
    <property type="entry name" value="Mce4_CUP1"/>
    <property type="match status" value="1"/>
</dbReference>
<reference evidence="5" key="1">
    <citation type="submission" date="2020-11" db="EMBL/GenBank/DDBJ databases">
        <title>Nocardia NEAU-351.nov., a novel actinomycete isolated from the cow dung.</title>
        <authorList>
            <person name="Zhang X."/>
        </authorList>
    </citation>
    <scope>NUCLEOTIDE SEQUENCE</scope>
    <source>
        <strain evidence="5">NEAU-351</strain>
    </source>
</reference>
<organism evidence="5 6">
    <name type="scientific">Nocardia bovistercoris</name>
    <dbReference type="NCBI Taxonomy" id="2785916"/>
    <lineage>
        <taxon>Bacteria</taxon>
        <taxon>Bacillati</taxon>
        <taxon>Actinomycetota</taxon>
        <taxon>Actinomycetes</taxon>
        <taxon>Mycobacteriales</taxon>
        <taxon>Nocardiaceae</taxon>
        <taxon>Nocardia</taxon>
    </lineage>
</organism>
<dbReference type="InterPro" id="IPR003399">
    <property type="entry name" value="Mce/MlaD"/>
</dbReference>
<accession>A0A931IAJ4</accession>
<dbReference type="RefSeq" id="WP_196148697.1">
    <property type="nucleotide sequence ID" value="NZ_JADMLG010000003.1"/>
</dbReference>
<sequence>MNRTVWERPARALLGGGQRLGRHRTAASLFGLALILVLAAGYLTVGTLDYNPLTRQYRVRVELDQSGGLLPGQDVTLHGVKIGRVASVEVTGKKVIATAAIDTRFKIPANGAVRTAALSAAGEQFLDFDPDNDLGPYLSDGSVVTAERTSSPVPLSSMLESLSATLAQVDPRQLRAVMDELGVSASGPDKLASIIDGGLFLVSTLDTVLPQTVSLLRNSKVVLNTLGAAGPGLRDIGADLSTTLSGIARMTGGYEQLLARAPETLTTIDAIIAQNSPTMVQLLGNLVTVGQMTYLRVPAFQEFFFPTQRAGSALDAIASAFHDGGVWAMANIYPRYQCDYDVPRRPGTLPNYPEPYLYTDCANPDPTLLQRGARNAPRPPGWNVPILPPGADPLTTADPTPTGPLTIPTPFGGAHPPLQVPTK</sequence>
<proteinExistence type="predicted"/>
<feature type="domain" description="Mammalian cell entry C-terminal" evidence="4">
    <location>
        <begin position="138"/>
        <end position="304"/>
    </location>
</feature>
<dbReference type="PANTHER" id="PTHR33371:SF16">
    <property type="entry name" value="MCE-FAMILY PROTEIN MCE3F"/>
    <property type="match status" value="1"/>
</dbReference>
<dbReference type="EMBL" id="JADMLG010000003">
    <property type="protein sequence ID" value="MBH0776350.1"/>
    <property type="molecule type" value="Genomic_DNA"/>
</dbReference>
<protein>
    <submittedName>
        <fullName evidence="5">MCE family protein</fullName>
    </submittedName>
</protein>
<evidence type="ECO:0000256" key="1">
    <source>
        <dbReference type="SAM" id="MobiDB-lite"/>
    </source>
</evidence>
<evidence type="ECO:0000313" key="5">
    <source>
        <dbReference type="EMBL" id="MBH0776350.1"/>
    </source>
</evidence>
<feature type="region of interest" description="Disordered" evidence="1">
    <location>
        <begin position="390"/>
        <end position="423"/>
    </location>
</feature>
<keyword evidence="2" id="KW-1133">Transmembrane helix</keyword>
<evidence type="ECO:0000259" key="3">
    <source>
        <dbReference type="Pfam" id="PF02470"/>
    </source>
</evidence>
<name>A0A931IAJ4_9NOCA</name>
<feature type="domain" description="Mce/MlaD" evidence="3">
    <location>
        <begin position="56"/>
        <end position="130"/>
    </location>
</feature>
<feature type="compositionally biased region" description="Low complexity" evidence="1">
    <location>
        <begin position="392"/>
        <end position="413"/>
    </location>
</feature>
<dbReference type="AlphaFoldDB" id="A0A931IAJ4"/>
<dbReference type="PANTHER" id="PTHR33371">
    <property type="entry name" value="INTERMEMBRANE PHOSPHOLIPID TRANSPORT SYSTEM BINDING PROTEIN MLAD-RELATED"/>
    <property type="match status" value="1"/>
</dbReference>
<dbReference type="Proteomes" id="UP000655751">
    <property type="component" value="Unassembled WGS sequence"/>
</dbReference>
<evidence type="ECO:0000256" key="2">
    <source>
        <dbReference type="SAM" id="Phobius"/>
    </source>
</evidence>
<dbReference type="InterPro" id="IPR052336">
    <property type="entry name" value="MlaD_Phospholipid_Transporter"/>
</dbReference>
<keyword evidence="6" id="KW-1185">Reference proteome</keyword>
<evidence type="ECO:0000313" key="6">
    <source>
        <dbReference type="Proteomes" id="UP000655751"/>
    </source>
</evidence>
<comment type="caution">
    <text evidence="5">The sequence shown here is derived from an EMBL/GenBank/DDBJ whole genome shotgun (WGS) entry which is preliminary data.</text>
</comment>
<feature type="transmembrane region" description="Helical" evidence="2">
    <location>
        <begin position="26"/>
        <end position="45"/>
    </location>
</feature>
<evidence type="ECO:0000259" key="4">
    <source>
        <dbReference type="Pfam" id="PF11887"/>
    </source>
</evidence>
<keyword evidence="2" id="KW-0812">Transmembrane</keyword>
<dbReference type="InterPro" id="IPR024516">
    <property type="entry name" value="Mce_C"/>
</dbReference>
<dbReference type="Pfam" id="PF02470">
    <property type="entry name" value="MlaD"/>
    <property type="match status" value="1"/>
</dbReference>
<keyword evidence="2" id="KW-0472">Membrane</keyword>
<dbReference type="GO" id="GO:0005576">
    <property type="term" value="C:extracellular region"/>
    <property type="evidence" value="ECO:0007669"/>
    <property type="project" value="TreeGrafter"/>
</dbReference>
<gene>
    <name evidence="5" type="ORF">IT779_08645</name>
</gene>